<dbReference type="Proteomes" id="UP000502533">
    <property type="component" value="Chromosome"/>
</dbReference>
<dbReference type="EMBL" id="CP050139">
    <property type="protein sequence ID" value="QIP35149.1"/>
    <property type="molecule type" value="Genomic_DNA"/>
</dbReference>
<dbReference type="PANTHER" id="PTHR47197:SF3">
    <property type="entry name" value="DIHYDRO-HEME D1 DEHYDROGENASE"/>
    <property type="match status" value="1"/>
</dbReference>
<proteinExistence type="predicted"/>
<dbReference type="InterPro" id="IPR051200">
    <property type="entry name" value="Host-pathogen_enzymatic-act"/>
</dbReference>
<evidence type="ECO:0000313" key="1">
    <source>
        <dbReference type="EMBL" id="QIP35149.1"/>
    </source>
</evidence>
<dbReference type="Pfam" id="PF21783">
    <property type="entry name" value="YNCE"/>
    <property type="match status" value="1"/>
</dbReference>
<sequence>MIHNRKLPVLGLGALLALGGGALAQSVDTIPGMPPVVDPHNIYSETGANHLNPEVARDPARIYVPNLRSNNVYVIDPQTYTVVSRFKVGKSPQHVVPSWDLRTLWVTNNAEGTTNGTLTPIDPRTTQPLADVAVDDPYNMYFTPDGQSAITVAEARQRLDFRDPHTMELQGSVSVPQCKGVNHADFSIDGRYAIFTCEFGGYLAKVDTVNRKVMGYLKLSGGGMPQDILTAPDGHKFYVADMHADGVFVIDGDTFRETGFIPTGIGTHGLYPSRDGTKMYVANRGSHKIHGTPHSKAGGVSVIDFATDRVVANWPIPGGGSPDMGNVSNDGKTLWLSGRFDDVVYAIDTTTGATRIIPVGLEPHGLTVWPQPGRYSIGHTGILR</sequence>
<dbReference type="GeneID" id="85021771"/>
<dbReference type="KEGG" id="kre:GWK63_06365"/>
<dbReference type="AlphaFoldDB" id="A0A181C9T8"/>
<evidence type="ECO:0000313" key="2">
    <source>
        <dbReference type="Proteomes" id="UP000502533"/>
    </source>
</evidence>
<dbReference type="SUPFAM" id="SSF50974">
    <property type="entry name" value="Nitrous oxide reductase, N-terminal domain"/>
    <property type="match status" value="1"/>
</dbReference>
<gene>
    <name evidence="1" type="ORF">GWK63_06365</name>
</gene>
<dbReference type="InterPro" id="IPR048433">
    <property type="entry name" value="YNCE-like_beta-prop"/>
</dbReference>
<dbReference type="InterPro" id="IPR011045">
    <property type="entry name" value="N2O_reductase_N"/>
</dbReference>
<dbReference type="NCBIfam" id="TIGR02276">
    <property type="entry name" value="beta_rpt_yvtn"/>
    <property type="match status" value="1"/>
</dbReference>
<keyword evidence="2" id="KW-1185">Reference proteome</keyword>
<dbReference type="InterPro" id="IPR011964">
    <property type="entry name" value="YVTN_b-propeller_repeat"/>
</dbReference>
<reference evidence="1 2" key="1">
    <citation type="submission" date="2020-03" db="EMBL/GenBank/DDBJ databases">
        <title>Isolation of cellulose-producing strains, genome characterization and application of the synthesized cellulose films as an economical and sustainable material for piezoelectric sensor construction.</title>
        <authorList>
            <person name="Mangayil R.K."/>
        </authorList>
    </citation>
    <scope>NUCLEOTIDE SEQUENCE [LARGE SCALE GENOMIC DNA]</scope>
    <source>
        <strain evidence="1 2">ENS 9a1a</strain>
    </source>
</reference>
<dbReference type="InterPro" id="IPR015943">
    <property type="entry name" value="WD40/YVTN_repeat-like_dom_sf"/>
</dbReference>
<accession>A0A181C9T8</accession>
<dbReference type="PANTHER" id="PTHR47197">
    <property type="entry name" value="PROTEIN NIRF"/>
    <property type="match status" value="1"/>
</dbReference>
<organism evidence="1 2">
    <name type="scientific">Komagataeibacter rhaeticus</name>
    <dbReference type="NCBI Taxonomy" id="215221"/>
    <lineage>
        <taxon>Bacteria</taxon>
        <taxon>Pseudomonadati</taxon>
        <taxon>Pseudomonadota</taxon>
        <taxon>Alphaproteobacteria</taxon>
        <taxon>Acetobacterales</taxon>
        <taxon>Acetobacteraceae</taxon>
        <taxon>Komagataeibacter</taxon>
    </lineage>
</organism>
<protein>
    <submittedName>
        <fullName evidence="1">YncE family protein</fullName>
    </submittedName>
</protein>
<dbReference type="RefSeq" id="WP_007398160.1">
    <property type="nucleotide sequence ID" value="NZ_CALMTF010000014.1"/>
</dbReference>
<dbReference type="Gene3D" id="2.130.10.10">
    <property type="entry name" value="YVTN repeat-like/Quinoprotein amine dehydrogenase"/>
    <property type="match status" value="2"/>
</dbReference>
<name>A0A181C9T8_9PROT</name>